<proteinExistence type="predicted"/>
<accession>N8ZS05</accession>
<keyword evidence="3" id="KW-1185">Reference proteome</keyword>
<keyword evidence="1" id="KW-0812">Transmembrane</keyword>
<evidence type="ECO:0000313" key="2">
    <source>
        <dbReference type="EMBL" id="ENV34518.1"/>
    </source>
</evidence>
<reference evidence="2 3" key="1">
    <citation type="submission" date="2013-02" db="EMBL/GenBank/DDBJ databases">
        <title>The Genome Sequence of Acinetobacter gerneri CIP 107464.</title>
        <authorList>
            <consortium name="The Broad Institute Genome Sequencing Platform"/>
            <consortium name="The Broad Institute Genome Sequencing Center for Infectious Disease"/>
            <person name="Cerqueira G."/>
            <person name="Feldgarden M."/>
            <person name="Courvalin P."/>
            <person name="Perichon B."/>
            <person name="Grillot-Courvalin C."/>
            <person name="Clermont D."/>
            <person name="Rocha E."/>
            <person name="Yoon E.-J."/>
            <person name="Nemec A."/>
            <person name="Walker B."/>
            <person name="Young S.K."/>
            <person name="Zeng Q."/>
            <person name="Gargeya S."/>
            <person name="Fitzgerald M."/>
            <person name="Haas B."/>
            <person name="Abouelleil A."/>
            <person name="Alvarado L."/>
            <person name="Arachchi H.M."/>
            <person name="Berlin A.M."/>
            <person name="Chapman S.B."/>
            <person name="Dewar J."/>
            <person name="Goldberg J."/>
            <person name="Griggs A."/>
            <person name="Gujja S."/>
            <person name="Hansen M."/>
            <person name="Howarth C."/>
            <person name="Imamovic A."/>
            <person name="Larimer J."/>
            <person name="McCowan C."/>
            <person name="Murphy C."/>
            <person name="Neiman D."/>
            <person name="Pearson M."/>
            <person name="Priest M."/>
            <person name="Roberts A."/>
            <person name="Saif S."/>
            <person name="Shea T."/>
            <person name="Sisk P."/>
            <person name="Sykes S."/>
            <person name="Wortman J."/>
            <person name="Nusbaum C."/>
            <person name="Birren B."/>
        </authorList>
    </citation>
    <scope>NUCLEOTIDE SEQUENCE [LARGE SCALE GENOMIC DNA]</scope>
    <source>
        <strain evidence="2 3">CIP 107464</strain>
    </source>
</reference>
<sequence>MSKGQEKLLKIFVWSTVILNAATLICISIIAKRLSS</sequence>
<keyword evidence="1" id="KW-0472">Membrane</keyword>
<dbReference type="EMBL" id="APPN01000054">
    <property type="protein sequence ID" value="ENV34518.1"/>
    <property type="molecule type" value="Genomic_DNA"/>
</dbReference>
<feature type="transmembrane region" description="Helical" evidence="1">
    <location>
        <begin position="12"/>
        <end position="31"/>
    </location>
</feature>
<evidence type="ECO:0000256" key="1">
    <source>
        <dbReference type="SAM" id="Phobius"/>
    </source>
</evidence>
<name>N8ZS05_9GAMM</name>
<gene>
    <name evidence="2" type="ORF">F960_01256</name>
</gene>
<evidence type="ECO:0000313" key="3">
    <source>
        <dbReference type="Proteomes" id="UP000013117"/>
    </source>
</evidence>
<dbReference type="HOGENOM" id="CLU_3354038_0_0_6"/>
<protein>
    <submittedName>
        <fullName evidence="2">Uncharacterized protein</fullName>
    </submittedName>
</protein>
<dbReference type="AlphaFoldDB" id="N8ZS05"/>
<comment type="caution">
    <text evidence="2">The sequence shown here is derived from an EMBL/GenBank/DDBJ whole genome shotgun (WGS) entry which is preliminary data.</text>
</comment>
<keyword evidence="1" id="KW-1133">Transmembrane helix</keyword>
<organism evidence="2 3">
    <name type="scientific">Acinetobacter gerneri DSM 14967 = CIP 107464 = MTCC 9824</name>
    <dbReference type="NCBI Taxonomy" id="1120926"/>
    <lineage>
        <taxon>Bacteria</taxon>
        <taxon>Pseudomonadati</taxon>
        <taxon>Pseudomonadota</taxon>
        <taxon>Gammaproteobacteria</taxon>
        <taxon>Moraxellales</taxon>
        <taxon>Moraxellaceae</taxon>
        <taxon>Acinetobacter</taxon>
    </lineage>
</organism>
<dbReference type="Proteomes" id="UP000013117">
    <property type="component" value="Unassembled WGS sequence"/>
</dbReference>